<evidence type="ECO:0000313" key="1">
    <source>
        <dbReference type="EMBL" id="KAI0044659.1"/>
    </source>
</evidence>
<sequence length="459" mass="50168">MAQAQSDGLSAGVLAGEVEDEAVSIATSSGSGTQPAKFKLASFGAPADYVPREASPRTKMPMVGALDDVSLTDPNTQASAVDAQREKREEPAVTGDSNIDTETTPTWTTRASAASVNMTVASLEAQQDNTTLPVSRPPPEIYTQILTILATIDPPVPCTSTELPAKIGWIAITHVCQRWRHVALHNPILWASNISVPFALGPDWAHIFLSRAQSYPLTIQTLRPHEGMSPNHSEHEFILANLERTAVLRLHTLKYAMPTSLRARAPILHTLDLTFSNEDLPIHWRLSPVLLLDGITAAHAPALRHLRVHTYLRLLRTSPLLVCLVSLDVAQPARFVDTQELTKCSTRWSACPGWNGLPWASPPTTRSGLLQTCRHSAVPWPWRKCATSICTQTTSVCTTSSSTLPSLRTSACATHCIPAMLRSEIPPHSSIPSPHVFMRLPLPSRILKSQEMMRQTMCK</sequence>
<reference evidence="1" key="1">
    <citation type="submission" date="2021-02" db="EMBL/GenBank/DDBJ databases">
        <authorList>
            <consortium name="DOE Joint Genome Institute"/>
            <person name="Ahrendt S."/>
            <person name="Looney B.P."/>
            <person name="Miyauchi S."/>
            <person name="Morin E."/>
            <person name="Drula E."/>
            <person name="Courty P.E."/>
            <person name="Chicoki N."/>
            <person name="Fauchery L."/>
            <person name="Kohler A."/>
            <person name="Kuo A."/>
            <person name="Labutti K."/>
            <person name="Pangilinan J."/>
            <person name="Lipzen A."/>
            <person name="Riley R."/>
            <person name="Andreopoulos W."/>
            <person name="He G."/>
            <person name="Johnson J."/>
            <person name="Barry K.W."/>
            <person name="Grigoriev I.V."/>
            <person name="Nagy L."/>
            <person name="Hibbett D."/>
            <person name="Henrissat B."/>
            <person name="Matheny P.B."/>
            <person name="Labbe J."/>
            <person name="Martin F."/>
        </authorList>
    </citation>
    <scope>NUCLEOTIDE SEQUENCE</scope>
    <source>
        <strain evidence="1">FP105234-sp</strain>
    </source>
</reference>
<keyword evidence="2" id="KW-1185">Reference proteome</keyword>
<reference evidence="1" key="2">
    <citation type="journal article" date="2022" name="New Phytol.">
        <title>Evolutionary transition to the ectomycorrhizal habit in the genomes of a hyperdiverse lineage of mushroom-forming fungi.</title>
        <authorList>
            <person name="Looney B."/>
            <person name="Miyauchi S."/>
            <person name="Morin E."/>
            <person name="Drula E."/>
            <person name="Courty P.E."/>
            <person name="Kohler A."/>
            <person name="Kuo A."/>
            <person name="LaButti K."/>
            <person name="Pangilinan J."/>
            <person name="Lipzen A."/>
            <person name="Riley R."/>
            <person name="Andreopoulos W."/>
            <person name="He G."/>
            <person name="Johnson J."/>
            <person name="Nolan M."/>
            <person name="Tritt A."/>
            <person name="Barry K.W."/>
            <person name="Grigoriev I.V."/>
            <person name="Nagy L.G."/>
            <person name="Hibbett D."/>
            <person name="Henrissat B."/>
            <person name="Matheny P.B."/>
            <person name="Labbe J."/>
            <person name="Martin F.M."/>
        </authorList>
    </citation>
    <scope>NUCLEOTIDE SEQUENCE</scope>
    <source>
        <strain evidence="1">FP105234-sp</strain>
    </source>
</reference>
<dbReference type="Proteomes" id="UP000814033">
    <property type="component" value="Unassembled WGS sequence"/>
</dbReference>
<name>A0ACB8RKG4_9AGAM</name>
<protein>
    <submittedName>
        <fullName evidence="1">Uncharacterized protein</fullName>
    </submittedName>
</protein>
<gene>
    <name evidence="1" type="ORF">FA95DRAFT_227300</name>
</gene>
<organism evidence="1 2">
    <name type="scientific">Auriscalpium vulgare</name>
    <dbReference type="NCBI Taxonomy" id="40419"/>
    <lineage>
        <taxon>Eukaryota</taxon>
        <taxon>Fungi</taxon>
        <taxon>Dikarya</taxon>
        <taxon>Basidiomycota</taxon>
        <taxon>Agaricomycotina</taxon>
        <taxon>Agaricomycetes</taxon>
        <taxon>Russulales</taxon>
        <taxon>Auriscalpiaceae</taxon>
        <taxon>Auriscalpium</taxon>
    </lineage>
</organism>
<dbReference type="EMBL" id="MU275975">
    <property type="protein sequence ID" value="KAI0044659.1"/>
    <property type="molecule type" value="Genomic_DNA"/>
</dbReference>
<comment type="caution">
    <text evidence="1">The sequence shown here is derived from an EMBL/GenBank/DDBJ whole genome shotgun (WGS) entry which is preliminary data.</text>
</comment>
<accession>A0ACB8RKG4</accession>
<proteinExistence type="predicted"/>
<evidence type="ECO:0000313" key="2">
    <source>
        <dbReference type="Proteomes" id="UP000814033"/>
    </source>
</evidence>